<dbReference type="Gene3D" id="3.30.70.360">
    <property type="match status" value="1"/>
</dbReference>
<dbReference type="SUPFAM" id="SSF55031">
    <property type="entry name" value="Bacterial exopeptidase dimerisation domain"/>
    <property type="match status" value="1"/>
</dbReference>
<dbReference type="InterPro" id="IPR002933">
    <property type="entry name" value="Peptidase_M20"/>
</dbReference>
<feature type="binding site" evidence="2">
    <location>
        <position position="110"/>
    </location>
    <ligand>
        <name>Mn(2+)</name>
        <dbReference type="ChEBI" id="CHEBI:29035"/>
        <label>2</label>
    </ligand>
</feature>
<dbReference type="NCBIfam" id="TIGR01891">
    <property type="entry name" value="amidohydrolases"/>
    <property type="match status" value="1"/>
</dbReference>
<dbReference type="GO" id="GO:0019877">
    <property type="term" value="P:diaminopimelate biosynthetic process"/>
    <property type="evidence" value="ECO:0007669"/>
    <property type="project" value="UniProtKB-ARBA"/>
</dbReference>
<dbReference type="SUPFAM" id="SSF53187">
    <property type="entry name" value="Zn-dependent exopeptidases"/>
    <property type="match status" value="1"/>
</dbReference>
<organism evidence="4 5">
    <name type="scientific">Tistrella mobilis</name>
    <dbReference type="NCBI Taxonomy" id="171437"/>
    <lineage>
        <taxon>Bacteria</taxon>
        <taxon>Pseudomonadati</taxon>
        <taxon>Pseudomonadota</taxon>
        <taxon>Alphaproteobacteria</taxon>
        <taxon>Geminicoccales</taxon>
        <taxon>Geminicoccaceae</taxon>
        <taxon>Tistrella</taxon>
    </lineage>
</organism>
<comment type="caution">
    <text evidence="4">The sequence shown here is derived from an EMBL/GenBank/DDBJ whole genome shotgun (WGS) entry which is preliminary data.</text>
</comment>
<proteinExistence type="predicted"/>
<dbReference type="GO" id="GO:0046872">
    <property type="term" value="F:metal ion binding"/>
    <property type="evidence" value="ECO:0007669"/>
    <property type="project" value="UniProtKB-KW"/>
</dbReference>
<evidence type="ECO:0000259" key="3">
    <source>
        <dbReference type="Pfam" id="PF07687"/>
    </source>
</evidence>
<dbReference type="PANTHER" id="PTHR11014">
    <property type="entry name" value="PEPTIDASE M20 FAMILY MEMBER"/>
    <property type="match status" value="1"/>
</dbReference>
<dbReference type="FunFam" id="3.30.70.360:FF:000001">
    <property type="entry name" value="N-acetyldiaminopimelate deacetylase"/>
    <property type="match status" value="1"/>
</dbReference>
<evidence type="ECO:0000313" key="4">
    <source>
        <dbReference type="EMBL" id="KYO53494.1"/>
    </source>
</evidence>
<dbReference type="EMBL" id="LPZR01000113">
    <property type="protein sequence ID" value="KYO53494.1"/>
    <property type="molecule type" value="Genomic_DNA"/>
</dbReference>
<dbReference type="InterPro" id="IPR017439">
    <property type="entry name" value="Amidohydrolase"/>
</dbReference>
<dbReference type="InterPro" id="IPR011650">
    <property type="entry name" value="Peptidase_M20_dimer"/>
</dbReference>
<dbReference type="PIRSF" id="PIRSF005962">
    <property type="entry name" value="Pept_M20D_amidohydro"/>
    <property type="match status" value="1"/>
</dbReference>
<accession>A0A161Q4V6</accession>
<keyword evidence="2" id="KW-0464">Manganese</keyword>
<dbReference type="PANTHER" id="PTHR11014:SF63">
    <property type="entry name" value="METALLOPEPTIDASE, PUTATIVE (AFU_ORTHOLOGUE AFUA_6G09600)-RELATED"/>
    <property type="match status" value="1"/>
</dbReference>
<feature type="domain" description="Peptidase M20 dimerisation" evidence="3">
    <location>
        <begin position="195"/>
        <end position="289"/>
    </location>
</feature>
<keyword evidence="1 4" id="KW-0378">Hydrolase</keyword>
<dbReference type="Gene3D" id="3.40.630.10">
    <property type="entry name" value="Zn peptidases"/>
    <property type="match status" value="1"/>
</dbReference>
<keyword evidence="2" id="KW-0479">Metal-binding</keyword>
<reference evidence="4 5" key="1">
    <citation type="submission" date="2015-12" db="EMBL/GenBank/DDBJ databases">
        <title>Genome sequence of Tistrella mobilis MCCC 1A02139.</title>
        <authorList>
            <person name="Lu L."/>
            <person name="Lai Q."/>
            <person name="Shao Z."/>
            <person name="Qian P."/>
        </authorList>
    </citation>
    <scope>NUCLEOTIDE SEQUENCE [LARGE SCALE GENOMIC DNA]</scope>
    <source>
        <strain evidence="4 5">MCCC 1A02139</strain>
    </source>
</reference>
<sequence>MSAPQPQSKPNGPGRQIAAWLHEMVALRHDLHRHPELAFEERRTAALVARSLADWGWEVHEGLGGTGVVGTLTTGPGPVIGIRADMDALPITETTGLPHASLHDGRMHACGHDGHTTILLAAARCLAERRRFRGTVRVIFQPAEEHGGGAAVMMRDGLFTRFPVDRIYALHNMPGLPAGVFGFRPGALTAASDDYVITVRGRGGHGAYPERAVDPIVAGSAIVLALQSVVARNVPPTRQAVVTVGAFRAGEAANVIPETAVLKASVRTTDPETRSLIEMRIRELVAGQAAAWGASATVQVDRGYPAVINDAGATAFARAVAVDAFGAGRVIDIPEASMGSEDFAYMLEGVPGCYLVVGNGVESGPTSCMIHNPGYDFNDAVLGDAAAFWVALAEASAPAGA</sequence>
<name>A0A161Q4V6_9PROT</name>
<feature type="binding site" evidence="2">
    <location>
        <position position="145"/>
    </location>
    <ligand>
        <name>Mn(2+)</name>
        <dbReference type="ChEBI" id="CHEBI:29035"/>
        <label>2</label>
    </ligand>
</feature>
<dbReference type="Pfam" id="PF01546">
    <property type="entry name" value="Peptidase_M20"/>
    <property type="match status" value="1"/>
</dbReference>
<dbReference type="AlphaFoldDB" id="A0A161Q4V6"/>
<dbReference type="CDD" id="cd05666">
    <property type="entry name" value="M20_Acy1-like"/>
    <property type="match status" value="1"/>
</dbReference>
<dbReference type="GO" id="GO:0050118">
    <property type="term" value="F:N-acetyldiaminopimelate deacetylase activity"/>
    <property type="evidence" value="ECO:0007669"/>
    <property type="project" value="UniProtKB-ARBA"/>
</dbReference>
<dbReference type="InterPro" id="IPR036264">
    <property type="entry name" value="Bact_exopeptidase_dim_dom"/>
</dbReference>
<dbReference type="Proteomes" id="UP000075787">
    <property type="component" value="Unassembled WGS sequence"/>
</dbReference>
<evidence type="ECO:0000256" key="1">
    <source>
        <dbReference type="ARBA" id="ARBA00022801"/>
    </source>
</evidence>
<evidence type="ECO:0000313" key="5">
    <source>
        <dbReference type="Proteomes" id="UP000075787"/>
    </source>
</evidence>
<comment type="cofactor">
    <cofactor evidence="2">
        <name>Mn(2+)</name>
        <dbReference type="ChEBI" id="CHEBI:29035"/>
    </cofactor>
    <text evidence="2">The Mn(2+) ion enhances activity.</text>
</comment>
<feature type="binding site" evidence="2">
    <location>
        <position position="371"/>
    </location>
    <ligand>
        <name>Mn(2+)</name>
        <dbReference type="ChEBI" id="CHEBI:29035"/>
        <label>2</label>
    </ligand>
</feature>
<gene>
    <name evidence="4" type="ORF">AUP44_03885</name>
</gene>
<feature type="binding site" evidence="2">
    <location>
        <position position="171"/>
    </location>
    <ligand>
        <name>Mn(2+)</name>
        <dbReference type="ChEBI" id="CHEBI:29035"/>
        <label>2</label>
    </ligand>
</feature>
<evidence type="ECO:0000256" key="2">
    <source>
        <dbReference type="PIRSR" id="PIRSR005962-1"/>
    </source>
</evidence>
<protein>
    <submittedName>
        <fullName evidence="4">Amidohydrolase</fullName>
    </submittedName>
</protein>
<feature type="binding site" evidence="2">
    <location>
        <position position="112"/>
    </location>
    <ligand>
        <name>Mn(2+)</name>
        <dbReference type="ChEBI" id="CHEBI:29035"/>
        <label>2</label>
    </ligand>
</feature>
<dbReference type="Pfam" id="PF07687">
    <property type="entry name" value="M20_dimer"/>
    <property type="match status" value="1"/>
</dbReference>